<organism evidence="1 2">
    <name type="scientific">Bacillus thermozeamaize</name>
    <dbReference type="NCBI Taxonomy" id="230954"/>
    <lineage>
        <taxon>Bacteria</taxon>
        <taxon>Bacillati</taxon>
        <taxon>Bacillota</taxon>
        <taxon>Bacilli</taxon>
        <taxon>Bacillales</taxon>
        <taxon>Bacillaceae</taxon>
        <taxon>Bacillus</taxon>
    </lineage>
</organism>
<evidence type="ECO:0000313" key="2">
    <source>
        <dbReference type="Proteomes" id="UP000196475"/>
    </source>
</evidence>
<protein>
    <recommendedName>
        <fullName evidence="3">Tetratricopeptide repeat protein</fullName>
    </recommendedName>
</protein>
<sequence length="97" mass="11202">MEVFQFQEADKGNRFAPDPTAYPAYFPKVVKYYEHLVAQTPYRVYWYYLADAAAKSGQAEKAKHALQQGLATSEEDYPENQRFLDLAKKYGIPLDDD</sequence>
<dbReference type="AlphaFoldDB" id="A0A1Y3PAR0"/>
<evidence type="ECO:0008006" key="3">
    <source>
        <dbReference type="Google" id="ProtNLM"/>
    </source>
</evidence>
<comment type="caution">
    <text evidence="1">The sequence shown here is derived from an EMBL/GenBank/DDBJ whole genome shotgun (WGS) entry which is preliminary data.</text>
</comment>
<dbReference type="InterPro" id="IPR011990">
    <property type="entry name" value="TPR-like_helical_dom_sf"/>
</dbReference>
<dbReference type="SUPFAM" id="SSF48452">
    <property type="entry name" value="TPR-like"/>
    <property type="match status" value="1"/>
</dbReference>
<name>A0A1Y3PAR0_9BACI</name>
<reference evidence="2" key="1">
    <citation type="submission" date="2016-06" db="EMBL/GenBank/DDBJ databases">
        <authorList>
            <person name="Nascimento L."/>
            <person name="Pereira R.V."/>
            <person name="Martins L.F."/>
            <person name="Quaggio R.B."/>
            <person name="Silva A.M."/>
            <person name="Setubal J.C."/>
        </authorList>
    </citation>
    <scope>NUCLEOTIDE SEQUENCE [LARGE SCALE GENOMIC DNA]</scope>
</reference>
<proteinExistence type="predicted"/>
<gene>
    <name evidence="1" type="ORF">BAA01_00895</name>
</gene>
<accession>A0A1Y3PAR0</accession>
<evidence type="ECO:0000313" key="1">
    <source>
        <dbReference type="EMBL" id="OUM84411.1"/>
    </source>
</evidence>
<dbReference type="Proteomes" id="UP000196475">
    <property type="component" value="Unassembled WGS sequence"/>
</dbReference>
<dbReference type="EMBL" id="LZRT01000130">
    <property type="protein sequence ID" value="OUM84411.1"/>
    <property type="molecule type" value="Genomic_DNA"/>
</dbReference>